<organism evidence="2 3">
    <name type="scientific">Tenggerimyces flavus</name>
    <dbReference type="NCBI Taxonomy" id="1708749"/>
    <lineage>
        <taxon>Bacteria</taxon>
        <taxon>Bacillati</taxon>
        <taxon>Actinomycetota</taxon>
        <taxon>Actinomycetes</taxon>
        <taxon>Propionibacteriales</taxon>
        <taxon>Nocardioidaceae</taxon>
        <taxon>Tenggerimyces</taxon>
    </lineage>
</organism>
<dbReference type="Gene3D" id="3.90.1200.10">
    <property type="match status" value="1"/>
</dbReference>
<comment type="caution">
    <text evidence="2">The sequence shown here is derived from an EMBL/GenBank/DDBJ whole genome shotgun (WGS) entry which is preliminary data.</text>
</comment>
<protein>
    <submittedName>
        <fullName evidence="2">Phosphotransferase family protein</fullName>
    </submittedName>
</protein>
<reference evidence="3" key="1">
    <citation type="journal article" date="2019" name="Int. J. Syst. Evol. Microbiol.">
        <title>The Global Catalogue of Microorganisms (GCM) 10K type strain sequencing project: providing services to taxonomists for standard genome sequencing and annotation.</title>
        <authorList>
            <consortium name="The Broad Institute Genomics Platform"/>
            <consortium name="The Broad Institute Genome Sequencing Center for Infectious Disease"/>
            <person name="Wu L."/>
            <person name="Ma J."/>
        </authorList>
    </citation>
    <scope>NUCLEOTIDE SEQUENCE [LARGE SCALE GENOMIC DNA]</scope>
    <source>
        <strain evidence="3">CGMCC 4.7241</strain>
    </source>
</reference>
<dbReference type="InterPro" id="IPR002575">
    <property type="entry name" value="Aminoglycoside_PTrfase"/>
</dbReference>
<evidence type="ECO:0000259" key="1">
    <source>
        <dbReference type="Pfam" id="PF01636"/>
    </source>
</evidence>
<dbReference type="RefSeq" id="WP_205113655.1">
    <property type="nucleotide sequence ID" value="NZ_JAFBCM010000001.1"/>
</dbReference>
<dbReference type="SUPFAM" id="SSF56112">
    <property type="entry name" value="Protein kinase-like (PK-like)"/>
    <property type="match status" value="1"/>
</dbReference>
<dbReference type="PANTHER" id="PTHR21310">
    <property type="entry name" value="AMINOGLYCOSIDE PHOSPHOTRANSFERASE-RELATED-RELATED"/>
    <property type="match status" value="1"/>
</dbReference>
<evidence type="ECO:0000313" key="2">
    <source>
        <dbReference type="EMBL" id="MFC3762827.1"/>
    </source>
</evidence>
<dbReference type="EMBL" id="JBHRZH010000016">
    <property type="protein sequence ID" value="MFC3762827.1"/>
    <property type="molecule type" value="Genomic_DNA"/>
</dbReference>
<sequence length="281" mass="30294">MESTWRPLSERVRAWAEGIVGSIHAVERLTGGLTADIDRLSVGAVDVVLRRWGDRRWGRELVAREATGLRALAGRGVPAPVLVAADSGEVAGEPCLLMTALPGRQLLRSPNIAELATTLAHVHDLDPTGLAATDPHGFDERRVDGWIRDPALAETVKQTLATELDESAPVLVHGDYQLLNTLWRNDDLTGVVDWTYTGSGRRETDVGLCRASLAVLVSADAADTFLRRYEAEAGVRIDPNADLRALMSFGPSWLGFLTDQLGAPAPNQLEAVVLRAASRLG</sequence>
<dbReference type="Pfam" id="PF01636">
    <property type="entry name" value="APH"/>
    <property type="match status" value="1"/>
</dbReference>
<accession>A0ABV7YCK3</accession>
<keyword evidence="3" id="KW-1185">Reference proteome</keyword>
<name>A0ABV7YCK3_9ACTN</name>
<feature type="domain" description="Aminoglycoside phosphotransferase" evidence="1">
    <location>
        <begin position="43"/>
        <end position="231"/>
    </location>
</feature>
<dbReference type="Proteomes" id="UP001595699">
    <property type="component" value="Unassembled WGS sequence"/>
</dbReference>
<proteinExistence type="predicted"/>
<dbReference type="InterPro" id="IPR011009">
    <property type="entry name" value="Kinase-like_dom_sf"/>
</dbReference>
<dbReference type="InterPro" id="IPR051678">
    <property type="entry name" value="AGP_Transferase"/>
</dbReference>
<gene>
    <name evidence="2" type="ORF">ACFOUW_18445</name>
</gene>
<evidence type="ECO:0000313" key="3">
    <source>
        <dbReference type="Proteomes" id="UP001595699"/>
    </source>
</evidence>